<feature type="transmembrane region" description="Helical" evidence="2">
    <location>
        <begin position="15"/>
        <end position="37"/>
    </location>
</feature>
<dbReference type="Pfam" id="PF08666">
    <property type="entry name" value="SAF"/>
    <property type="match status" value="1"/>
</dbReference>
<feature type="compositionally biased region" description="Basic and acidic residues" evidence="1">
    <location>
        <begin position="300"/>
        <end position="311"/>
    </location>
</feature>
<keyword evidence="2" id="KW-1133">Transmembrane helix</keyword>
<feature type="region of interest" description="Disordered" evidence="1">
    <location>
        <begin position="292"/>
        <end position="359"/>
    </location>
</feature>
<proteinExistence type="predicted"/>
<evidence type="ECO:0000256" key="2">
    <source>
        <dbReference type="SAM" id="Phobius"/>
    </source>
</evidence>
<dbReference type="AlphaFoldDB" id="A0A6B8RSB7"/>
<dbReference type="Gene3D" id="3.90.1210.10">
    <property type="entry name" value="Antifreeze-like/N-acetylneuraminic acid synthase C-terminal domain"/>
    <property type="match status" value="1"/>
</dbReference>
<accession>A0A6B8RSB7</accession>
<dbReference type="Proteomes" id="UP000426246">
    <property type="component" value="Chromosome"/>
</dbReference>
<keyword evidence="2" id="KW-0472">Membrane</keyword>
<feature type="domain" description="SAF" evidence="3">
    <location>
        <begin position="78"/>
        <end position="129"/>
    </location>
</feature>
<name>A0A6B8RSB7_9BACL</name>
<reference evidence="5" key="1">
    <citation type="submission" date="2018-11" db="EMBL/GenBank/DDBJ databases">
        <title>Complete genome sequence of Paenibacillus sp. ML311-T8.</title>
        <authorList>
            <person name="Nam Y.-D."/>
            <person name="Kang J."/>
            <person name="Chung W.-H."/>
            <person name="Park Y.S."/>
        </authorList>
    </citation>
    <scope>NUCLEOTIDE SEQUENCE [LARGE SCALE GENOMIC DNA]</scope>
    <source>
        <strain evidence="5">ML311-T8</strain>
    </source>
</reference>
<evidence type="ECO:0000313" key="5">
    <source>
        <dbReference type="Proteomes" id="UP000426246"/>
    </source>
</evidence>
<organism evidence="4 5">
    <name type="scientific">Paenibacillus psychroresistens</name>
    <dbReference type="NCBI Taxonomy" id="1778678"/>
    <lineage>
        <taxon>Bacteria</taxon>
        <taxon>Bacillati</taxon>
        <taxon>Bacillota</taxon>
        <taxon>Bacilli</taxon>
        <taxon>Bacillales</taxon>
        <taxon>Paenibacillaceae</taxon>
        <taxon>Paenibacillus</taxon>
    </lineage>
</organism>
<keyword evidence="2" id="KW-0812">Transmembrane</keyword>
<evidence type="ECO:0000259" key="3">
    <source>
        <dbReference type="Pfam" id="PF08666"/>
    </source>
</evidence>
<gene>
    <name evidence="4" type="ORF">EHS13_29935</name>
</gene>
<dbReference type="EMBL" id="CP034235">
    <property type="protein sequence ID" value="QGQ98797.1"/>
    <property type="molecule type" value="Genomic_DNA"/>
</dbReference>
<dbReference type="InterPro" id="IPR013974">
    <property type="entry name" value="SAF"/>
</dbReference>
<evidence type="ECO:0000256" key="1">
    <source>
        <dbReference type="SAM" id="MobiDB-lite"/>
    </source>
</evidence>
<dbReference type="CDD" id="cd11614">
    <property type="entry name" value="SAF_CpaB_FlgA_like"/>
    <property type="match status" value="1"/>
</dbReference>
<keyword evidence="5" id="KW-1185">Reference proteome</keyword>
<sequence>MGDVYVNIEWNFKTIALIVLAALVLVGTNVGQYFVLWGPKQKAITVKYDNEVAVLQATIDKVGPLVGIWTIKDGIEGISPGKKVEESDLTVKEIPESFITQSFILDPESIIGKYYRVGISAGTPLSNDLVMVDPMDDTTREFDVVSSVMPIGLKIGDYVDYRIVYPLGEDFIVLPHKRVEAINDKTIKIKLKEDEIHYYQASLIDYFLQSDEGATLYLSKYVEPGIQKAAIPYYAVPKNILAIMIADPNIIKKVNAAINGTTRTIIDSGVSNVSPEDGAVIAAGRDEIAGKIDGGSSQLKSEEQANKDAIAKENAALPVPTPVPTQAPPASSEPLNKSTDKIETLPTPPTLNIGKGVVE</sequence>
<protein>
    <recommendedName>
        <fullName evidence="3">SAF domain-containing protein</fullName>
    </recommendedName>
</protein>
<dbReference type="KEGG" id="ppsc:EHS13_29935"/>
<evidence type="ECO:0000313" key="4">
    <source>
        <dbReference type="EMBL" id="QGQ98797.1"/>
    </source>
</evidence>